<dbReference type="InterPro" id="IPR036047">
    <property type="entry name" value="F-box-like_dom_sf"/>
</dbReference>
<keyword evidence="4" id="KW-1185">Reference proteome</keyword>
<evidence type="ECO:0000313" key="3">
    <source>
        <dbReference type="EMBL" id="GFQ08793.1"/>
    </source>
</evidence>
<name>A0A830DDN7_9LAMI</name>
<proteinExistence type="predicted"/>
<feature type="domain" description="F-box/LRR-repeat protein 15/At3g58940/PEG3-like LRR" evidence="2">
    <location>
        <begin position="248"/>
        <end position="352"/>
    </location>
</feature>
<evidence type="ECO:0000259" key="2">
    <source>
        <dbReference type="Pfam" id="PF24758"/>
    </source>
</evidence>
<sequence>MQALAPAPPSSGVCLSNQKGKITHNKDFKIISNFKQFSEEMPIPDGLVYQFGQIIKPYNWTSESHALHVTETIEKLHQGDIMVVDIMVVYVDERATHIDVGFNQGGHRRNRDTHAPRTHLEVSKCRGIYLHPRVKVVVVRVSFISPVDINAQRLTHHVLCHILSFLPTKTSVKTSILSTRWSSIWAHVPTLDFHHDDYRTGTTDLPNIVSRVMSLHKVQTLDSLRLIFQDCSDFELETLIIIAMSRNVRNLDIEVDSESTLPRRLFTFRNLVRLRLSGFPCIYKTRGDVHLPCLKRLHLDYLQCQVDEDLPRLLSGCPVLEDLTLEIVSFAEKKSGCFNVSSSSLKRLVVIMGDNIY</sequence>
<dbReference type="Pfam" id="PF00646">
    <property type="entry name" value="F-box"/>
    <property type="match status" value="1"/>
</dbReference>
<dbReference type="InterPro" id="IPR053781">
    <property type="entry name" value="F-box_AtFBL13-like"/>
</dbReference>
<reference evidence="3" key="1">
    <citation type="submission" date="2020-07" db="EMBL/GenBank/DDBJ databases">
        <title>Ethylene signaling mediates host invasion by parasitic plants.</title>
        <authorList>
            <person name="Yoshida S."/>
        </authorList>
    </citation>
    <scope>NUCLEOTIDE SEQUENCE</scope>
    <source>
        <strain evidence="3">Okayama</strain>
    </source>
</reference>
<gene>
    <name evidence="3" type="ORF">PHJA_003023300</name>
</gene>
<protein>
    <submittedName>
        <fullName evidence="3">Putative fbd-associated F-box protein at5g56700</fullName>
    </submittedName>
</protein>
<dbReference type="PANTHER" id="PTHR31293:SF12">
    <property type="entry name" value="RNI-LIKE SUPERFAMILY PROTEIN"/>
    <property type="match status" value="1"/>
</dbReference>
<evidence type="ECO:0000313" key="4">
    <source>
        <dbReference type="Proteomes" id="UP000653305"/>
    </source>
</evidence>
<dbReference type="InterPro" id="IPR055294">
    <property type="entry name" value="FBL60-like"/>
</dbReference>
<dbReference type="AlphaFoldDB" id="A0A830DDN7"/>
<dbReference type="SUPFAM" id="SSF52058">
    <property type="entry name" value="L domain-like"/>
    <property type="match status" value="1"/>
</dbReference>
<dbReference type="InterPro" id="IPR055411">
    <property type="entry name" value="LRR_FXL15/At3g58940/PEG3-like"/>
</dbReference>
<dbReference type="SUPFAM" id="SSF81383">
    <property type="entry name" value="F-box domain"/>
    <property type="match status" value="1"/>
</dbReference>
<dbReference type="CDD" id="cd22160">
    <property type="entry name" value="F-box_AtFBL13-like"/>
    <property type="match status" value="1"/>
</dbReference>
<dbReference type="Gene3D" id="3.80.10.10">
    <property type="entry name" value="Ribonuclease Inhibitor"/>
    <property type="match status" value="1"/>
</dbReference>
<dbReference type="PANTHER" id="PTHR31293">
    <property type="entry name" value="RNI-LIKE SUPERFAMILY PROTEIN"/>
    <property type="match status" value="1"/>
</dbReference>
<dbReference type="Pfam" id="PF24758">
    <property type="entry name" value="LRR_At5g56370"/>
    <property type="match status" value="1"/>
</dbReference>
<feature type="non-terminal residue" evidence="3">
    <location>
        <position position="357"/>
    </location>
</feature>
<comment type="caution">
    <text evidence="3">The sequence shown here is derived from an EMBL/GenBank/DDBJ whole genome shotgun (WGS) entry which is preliminary data.</text>
</comment>
<dbReference type="Proteomes" id="UP000653305">
    <property type="component" value="Unassembled WGS sequence"/>
</dbReference>
<evidence type="ECO:0000259" key="1">
    <source>
        <dbReference type="Pfam" id="PF00646"/>
    </source>
</evidence>
<feature type="domain" description="F-box" evidence="1">
    <location>
        <begin position="153"/>
        <end position="188"/>
    </location>
</feature>
<dbReference type="InterPro" id="IPR032675">
    <property type="entry name" value="LRR_dom_sf"/>
</dbReference>
<dbReference type="OrthoDB" id="896987at2759"/>
<organism evidence="3 4">
    <name type="scientific">Phtheirospermum japonicum</name>
    <dbReference type="NCBI Taxonomy" id="374723"/>
    <lineage>
        <taxon>Eukaryota</taxon>
        <taxon>Viridiplantae</taxon>
        <taxon>Streptophyta</taxon>
        <taxon>Embryophyta</taxon>
        <taxon>Tracheophyta</taxon>
        <taxon>Spermatophyta</taxon>
        <taxon>Magnoliopsida</taxon>
        <taxon>eudicotyledons</taxon>
        <taxon>Gunneridae</taxon>
        <taxon>Pentapetalae</taxon>
        <taxon>asterids</taxon>
        <taxon>lamiids</taxon>
        <taxon>Lamiales</taxon>
        <taxon>Orobanchaceae</taxon>
        <taxon>Orobanchaceae incertae sedis</taxon>
        <taxon>Phtheirospermum</taxon>
    </lineage>
</organism>
<accession>A0A830DDN7</accession>
<dbReference type="InterPro" id="IPR001810">
    <property type="entry name" value="F-box_dom"/>
</dbReference>
<dbReference type="EMBL" id="BMAC01009652">
    <property type="protein sequence ID" value="GFQ08793.1"/>
    <property type="molecule type" value="Genomic_DNA"/>
</dbReference>